<organism evidence="1 2">
    <name type="scientific">Prorocentrum cordatum</name>
    <dbReference type="NCBI Taxonomy" id="2364126"/>
    <lineage>
        <taxon>Eukaryota</taxon>
        <taxon>Sar</taxon>
        <taxon>Alveolata</taxon>
        <taxon>Dinophyceae</taxon>
        <taxon>Prorocentrales</taxon>
        <taxon>Prorocentraceae</taxon>
        <taxon>Prorocentrum</taxon>
    </lineage>
</organism>
<keyword evidence="2" id="KW-1185">Reference proteome</keyword>
<dbReference type="EMBL" id="CAUYUJ010016008">
    <property type="protein sequence ID" value="CAK0860740.1"/>
    <property type="molecule type" value="Genomic_DNA"/>
</dbReference>
<dbReference type="Proteomes" id="UP001189429">
    <property type="component" value="Unassembled WGS sequence"/>
</dbReference>
<reference evidence="1" key="1">
    <citation type="submission" date="2023-10" db="EMBL/GenBank/DDBJ databases">
        <authorList>
            <person name="Chen Y."/>
            <person name="Shah S."/>
            <person name="Dougan E. K."/>
            <person name="Thang M."/>
            <person name="Chan C."/>
        </authorList>
    </citation>
    <scope>NUCLEOTIDE SEQUENCE [LARGE SCALE GENOMIC DNA]</scope>
</reference>
<name>A0ABN9ULJ8_9DINO</name>
<evidence type="ECO:0000313" key="1">
    <source>
        <dbReference type="EMBL" id="CAK0860740.1"/>
    </source>
</evidence>
<gene>
    <name evidence="1" type="ORF">PCOR1329_LOCUS49625</name>
</gene>
<sequence length="148" mass="15751">MMELLRLGMAFAGEATDRVPAVESPNCADALELRGRWDAEVLAPRLLQRPGLPPEGQKAACGMGFRSWTGLASGRAALPAVRGGGHVLRPRRVHARRQHDARISGKDRCCSFSLSPALARGRLVDLANDAAQSKFKLGVDKNGAAGRG</sequence>
<accession>A0ABN9ULJ8</accession>
<protein>
    <submittedName>
        <fullName evidence="1">Uncharacterized protein</fullName>
    </submittedName>
</protein>
<evidence type="ECO:0000313" key="2">
    <source>
        <dbReference type="Proteomes" id="UP001189429"/>
    </source>
</evidence>
<comment type="caution">
    <text evidence="1">The sequence shown here is derived from an EMBL/GenBank/DDBJ whole genome shotgun (WGS) entry which is preliminary data.</text>
</comment>
<proteinExistence type="predicted"/>